<protein>
    <submittedName>
        <fullName evidence="1">Uncharacterized protein</fullName>
    </submittedName>
</protein>
<proteinExistence type="predicted"/>
<dbReference type="EMBL" id="JAULSW010000001">
    <property type="protein sequence ID" value="KAK3393089.1"/>
    <property type="molecule type" value="Genomic_DNA"/>
</dbReference>
<reference evidence="1" key="2">
    <citation type="submission" date="2023-06" db="EMBL/GenBank/DDBJ databases">
        <authorList>
            <consortium name="Lawrence Berkeley National Laboratory"/>
            <person name="Haridas S."/>
            <person name="Hensen N."/>
            <person name="Bonometti L."/>
            <person name="Westerberg I."/>
            <person name="Brannstrom I.O."/>
            <person name="Guillou S."/>
            <person name="Cros-Aarteil S."/>
            <person name="Calhoun S."/>
            <person name="Kuo A."/>
            <person name="Mondo S."/>
            <person name="Pangilinan J."/>
            <person name="Riley R."/>
            <person name="LaButti K."/>
            <person name="Andreopoulos B."/>
            <person name="Lipzen A."/>
            <person name="Chen C."/>
            <person name="Yanf M."/>
            <person name="Daum C."/>
            <person name="Ng V."/>
            <person name="Clum A."/>
            <person name="Steindorff A."/>
            <person name="Ohm R."/>
            <person name="Martin F."/>
            <person name="Silar P."/>
            <person name="Natvig D."/>
            <person name="Lalanne C."/>
            <person name="Gautier V."/>
            <person name="Ament-velasquez S.L."/>
            <person name="Kruys A."/>
            <person name="Hutchinson M.I."/>
            <person name="Powell A.J."/>
            <person name="Barry K."/>
            <person name="Miller A.N."/>
            <person name="Grigoriev I.V."/>
            <person name="Debuchy R."/>
            <person name="Gladieux P."/>
            <person name="Thoren M.H."/>
            <person name="Johannesson H."/>
        </authorList>
    </citation>
    <scope>NUCLEOTIDE SEQUENCE</scope>
    <source>
        <strain evidence="1">CBS 232.78</strain>
    </source>
</reference>
<gene>
    <name evidence="1" type="ORF">B0H63DRAFT_9398</name>
</gene>
<accession>A0AAE0P4C0</accession>
<dbReference type="Proteomes" id="UP001285441">
    <property type="component" value="Unassembled WGS sequence"/>
</dbReference>
<name>A0AAE0P4C0_9PEZI</name>
<organism evidence="1 2">
    <name type="scientific">Podospora didyma</name>
    <dbReference type="NCBI Taxonomy" id="330526"/>
    <lineage>
        <taxon>Eukaryota</taxon>
        <taxon>Fungi</taxon>
        <taxon>Dikarya</taxon>
        <taxon>Ascomycota</taxon>
        <taxon>Pezizomycotina</taxon>
        <taxon>Sordariomycetes</taxon>
        <taxon>Sordariomycetidae</taxon>
        <taxon>Sordariales</taxon>
        <taxon>Podosporaceae</taxon>
        <taxon>Podospora</taxon>
    </lineage>
</organism>
<keyword evidence="2" id="KW-1185">Reference proteome</keyword>
<evidence type="ECO:0000313" key="1">
    <source>
        <dbReference type="EMBL" id="KAK3393089.1"/>
    </source>
</evidence>
<reference evidence="1" key="1">
    <citation type="journal article" date="2023" name="Mol. Phylogenet. Evol.">
        <title>Genome-scale phylogeny and comparative genomics of the fungal order Sordariales.</title>
        <authorList>
            <person name="Hensen N."/>
            <person name="Bonometti L."/>
            <person name="Westerberg I."/>
            <person name="Brannstrom I.O."/>
            <person name="Guillou S."/>
            <person name="Cros-Aarteil S."/>
            <person name="Calhoun S."/>
            <person name="Haridas S."/>
            <person name="Kuo A."/>
            <person name="Mondo S."/>
            <person name="Pangilinan J."/>
            <person name="Riley R."/>
            <person name="LaButti K."/>
            <person name="Andreopoulos B."/>
            <person name="Lipzen A."/>
            <person name="Chen C."/>
            <person name="Yan M."/>
            <person name="Daum C."/>
            <person name="Ng V."/>
            <person name="Clum A."/>
            <person name="Steindorff A."/>
            <person name="Ohm R.A."/>
            <person name="Martin F."/>
            <person name="Silar P."/>
            <person name="Natvig D.O."/>
            <person name="Lalanne C."/>
            <person name="Gautier V."/>
            <person name="Ament-Velasquez S.L."/>
            <person name="Kruys A."/>
            <person name="Hutchinson M.I."/>
            <person name="Powell A.J."/>
            <person name="Barry K."/>
            <person name="Miller A.N."/>
            <person name="Grigoriev I.V."/>
            <person name="Debuchy R."/>
            <person name="Gladieux P."/>
            <person name="Hiltunen Thoren M."/>
            <person name="Johannesson H."/>
        </authorList>
    </citation>
    <scope>NUCLEOTIDE SEQUENCE</scope>
    <source>
        <strain evidence="1">CBS 232.78</strain>
    </source>
</reference>
<dbReference type="AlphaFoldDB" id="A0AAE0P4C0"/>
<sequence length="125" mass="13595">MRRIVVFAFLPFGDDLFARMIIHQSGTRPQSMFECTGVGTCACARVCAGNNSWPAWFAGATREASHKRATCTTYHASFAVATGTPTGRAGGQPRGADDHKLSDVAGLVVWLSPPEDEEKNSWYQE</sequence>
<evidence type="ECO:0000313" key="2">
    <source>
        <dbReference type="Proteomes" id="UP001285441"/>
    </source>
</evidence>
<comment type="caution">
    <text evidence="1">The sequence shown here is derived from an EMBL/GenBank/DDBJ whole genome shotgun (WGS) entry which is preliminary data.</text>
</comment>